<accession>A0A1L9C4A2</accession>
<reference evidence="1 2" key="1">
    <citation type="submission" date="2014-12" db="EMBL/GenBank/DDBJ databases">
        <title>The genome sequence of Methanohalophilus portucalensis strain FDF1.</title>
        <authorList>
            <person name="Lai M.-C."/>
            <person name="Lai S.-J."/>
        </authorList>
    </citation>
    <scope>NUCLEOTIDE SEQUENCE [LARGE SCALE GENOMIC DNA]</scope>
    <source>
        <strain evidence="1 2">FDF-1</strain>
    </source>
</reference>
<organism evidence="1 2">
    <name type="scientific">Methanohalophilus portucalensis FDF-1</name>
    <dbReference type="NCBI Taxonomy" id="523843"/>
    <lineage>
        <taxon>Archaea</taxon>
        <taxon>Methanobacteriati</taxon>
        <taxon>Methanobacteriota</taxon>
        <taxon>Stenosarchaea group</taxon>
        <taxon>Methanomicrobia</taxon>
        <taxon>Methanosarcinales</taxon>
        <taxon>Methanosarcinaceae</taxon>
        <taxon>Methanohalophilus</taxon>
    </lineage>
</organism>
<dbReference type="Proteomes" id="UP000185713">
    <property type="component" value="Unassembled WGS sequence"/>
</dbReference>
<proteinExistence type="predicted"/>
<gene>
    <name evidence="1" type="ORF">MPF_1222</name>
</gene>
<dbReference type="EMBL" id="JWTK01000003">
    <property type="protein sequence ID" value="OJH49355.1"/>
    <property type="molecule type" value="Genomic_DNA"/>
</dbReference>
<dbReference type="AlphaFoldDB" id="A0A1L9C4A2"/>
<evidence type="ECO:0000313" key="2">
    <source>
        <dbReference type="Proteomes" id="UP000185713"/>
    </source>
</evidence>
<comment type="caution">
    <text evidence="1">The sequence shown here is derived from an EMBL/GenBank/DDBJ whole genome shotgun (WGS) entry which is preliminary data.</text>
</comment>
<name>A0A1L9C4A2_9EURY</name>
<evidence type="ECO:0000313" key="1">
    <source>
        <dbReference type="EMBL" id="OJH49355.1"/>
    </source>
</evidence>
<protein>
    <submittedName>
        <fullName evidence="1">Uncharacterized protein</fullName>
    </submittedName>
</protein>
<sequence length="31" mass="3913">MSGIEFRAYTKLRFRGKREKWLLHVLQRVHR</sequence>